<dbReference type="Proteomes" id="UP000593719">
    <property type="component" value="Chromosome"/>
</dbReference>
<dbReference type="RefSeq" id="WP_193151955.1">
    <property type="nucleotide sequence ID" value="NZ_CP041235.1"/>
</dbReference>
<dbReference type="AlphaFoldDB" id="A0A7M1B445"/>
<reference evidence="3 4" key="1">
    <citation type="submission" date="2019-06" db="EMBL/GenBank/DDBJ databases">
        <title>Sulfurimonas gotlandica sp. nov., a chemoautotrophic and psychrotolerant epsilonproteobacterium isolated from a pelagic redoxcline, and an emended description of the genus Sulfurimonas.</title>
        <authorList>
            <person name="Wang S."/>
            <person name="Jiang L."/>
            <person name="Shao Z."/>
        </authorList>
    </citation>
    <scope>NUCLEOTIDE SEQUENCE [LARGE SCALE GENOMIC DNA]</scope>
    <source>
        <strain evidence="3 4">S2-6</strain>
    </source>
</reference>
<gene>
    <name evidence="3" type="ORF">FJR45_11285</name>
</gene>
<evidence type="ECO:0000313" key="4">
    <source>
        <dbReference type="Proteomes" id="UP000593719"/>
    </source>
</evidence>
<evidence type="ECO:0000256" key="1">
    <source>
        <dbReference type="SAM" id="Coils"/>
    </source>
</evidence>
<feature type="coiled-coil region" evidence="1">
    <location>
        <begin position="243"/>
        <end position="277"/>
    </location>
</feature>
<organism evidence="3 4">
    <name type="scientific">Sulfurimonas sediminis</name>
    <dbReference type="NCBI Taxonomy" id="2590020"/>
    <lineage>
        <taxon>Bacteria</taxon>
        <taxon>Pseudomonadati</taxon>
        <taxon>Campylobacterota</taxon>
        <taxon>Epsilonproteobacteria</taxon>
        <taxon>Campylobacterales</taxon>
        <taxon>Sulfurimonadaceae</taxon>
        <taxon>Sulfurimonas</taxon>
    </lineage>
</organism>
<protein>
    <recommendedName>
        <fullName evidence="5">NarX-like N-terminal domain-containing protein</fullName>
    </recommendedName>
</protein>
<proteinExistence type="predicted"/>
<dbReference type="EMBL" id="CP041235">
    <property type="protein sequence ID" value="QOP44497.1"/>
    <property type="molecule type" value="Genomic_DNA"/>
</dbReference>
<sequence length="317" mass="36860">MTKIKFLGALIFFLSIVLALYSKHIAAHNEANLRLLKVINEQKAFTQEIAKNIFFMYKNKDASVEELNKYIQSFVENMNNKDEILDKIFSKDIKQESEKIISLWNNFYLLVQKFRDASRVQNGYTNIVIDKLVKDIYDTNLQLVVEFNKLIKMHKKYFDTLQHKNKTIQITLFVVLLLLLLYLFSQLKSLLGFIQKFLRTSKKIVQKSTVLDVEPIEEKSSIADVTQAADAFNFLVQKIDKSIENSSKSIQAASKSLEETEKSIEDLLELIAVMDEENRLDKNLVKKEDILIESLEELTTSLQKLHSLKIHLDNFKK</sequence>
<name>A0A7M1B445_9BACT</name>
<feature type="transmembrane region" description="Helical" evidence="2">
    <location>
        <begin position="170"/>
        <end position="194"/>
    </location>
</feature>
<accession>A0A7M1B445</accession>
<evidence type="ECO:0000256" key="2">
    <source>
        <dbReference type="SAM" id="Phobius"/>
    </source>
</evidence>
<keyword evidence="2" id="KW-0472">Membrane</keyword>
<keyword evidence="4" id="KW-1185">Reference proteome</keyword>
<evidence type="ECO:0000313" key="3">
    <source>
        <dbReference type="EMBL" id="QOP44497.1"/>
    </source>
</evidence>
<keyword evidence="2" id="KW-1133">Transmembrane helix</keyword>
<keyword evidence="2" id="KW-0812">Transmembrane</keyword>
<dbReference type="KEGG" id="ssei:FJR45_11285"/>
<keyword evidence="1" id="KW-0175">Coiled coil</keyword>
<evidence type="ECO:0008006" key="5">
    <source>
        <dbReference type="Google" id="ProtNLM"/>
    </source>
</evidence>